<reference evidence="8 9" key="1">
    <citation type="submission" date="2014-01" db="EMBL/GenBank/DDBJ databases">
        <title>Genome sequencing of Thermotog hypogea.</title>
        <authorList>
            <person name="Zhang X."/>
            <person name="Alvare G."/>
            <person name="Fristensky B."/>
            <person name="Chen L."/>
            <person name="Suen T."/>
            <person name="Chen Q."/>
            <person name="Ma K."/>
        </authorList>
    </citation>
    <scope>NUCLEOTIDE SEQUENCE [LARGE SCALE GENOMIC DNA]</scope>
    <source>
        <strain evidence="8 9">DSM 11164</strain>
    </source>
</reference>
<comment type="subcellular location">
    <subcellularLocation>
        <location evidence="1">Membrane</location>
    </subcellularLocation>
</comment>
<dbReference type="Pfam" id="PF01103">
    <property type="entry name" value="Omp85"/>
    <property type="match status" value="1"/>
</dbReference>
<dbReference type="Proteomes" id="UP000077469">
    <property type="component" value="Chromosome"/>
</dbReference>
<name>A0A0X1KPB4_9THEM</name>
<keyword evidence="5" id="KW-0998">Cell outer membrane</keyword>
<dbReference type="PANTHER" id="PTHR12815">
    <property type="entry name" value="SORTING AND ASSEMBLY MACHINERY SAMM50 PROTEIN FAMILY MEMBER"/>
    <property type="match status" value="1"/>
</dbReference>
<dbReference type="EMBL" id="CP007141">
    <property type="protein sequence ID" value="AJC73069.1"/>
    <property type="molecule type" value="Genomic_DNA"/>
</dbReference>
<evidence type="ECO:0000313" key="8">
    <source>
        <dbReference type="EMBL" id="AJC73069.1"/>
    </source>
</evidence>
<evidence type="ECO:0000256" key="1">
    <source>
        <dbReference type="ARBA" id="ARBA00004370"/>
    </source>
</evidence>
<dbReference type="InterPro" id="IPR010827">
    <property type="entry name" value="BamA/TamA_POTRA"/>
</dbReference>
<dbReference type="STRING" id="1123384.AJ81_01350"/>
<dbReference type="PATRIC" id="fig|1123384.7.peg.270"/>
<evidence type="ECO:0000313" key="9">
    <source>
        <dbReference type="Proteomes" id="UP000077469"/>
    </source>
</evidence>
<evidence type="ECO:0000256" key="2">
    <source>
        <dbReference type="ARBA" id="ARBA00022692"/>
    </source>
</evidence>
<evidence type="ECO:0000259" key="7">
    <source>
        <dbReference type="Pfam" id="PF07244"/>
    </source>
</evidence>
<protein>
    <recommendedName>
        <fullName evidence="10">Outer membrane protein assembly factor</fullName>
    </recommendedName>
</protein>
<dbReference type="Gene3D" id="2.40.160.50">
    <property type="entry name" value="membrane protein fhac: a member of the omp85/tpsb transporter family"/>
    <property type="match status" value="1"/>
</dbReference>
<dbReference type="GO" id="GO:0019867">
    <property type="term" value="C:outer membrane"/>
    <property type="evidence" value="ECO:0007669"/>
    <property type="project" value="InterPro"/>
</dbReference>
<feature type="domain" description="Bacterial surface antigen (D15)" evidence="6">
    <location>
        <begin position="530"/>
        <end position="722"/>
    </location>
</feature>
<dbReference type="Gene3D" id="3.10.20.310">
    <property type="entry name" value="membrane protein fhac"/>
    <property type="match status" value="3"/>
</dbReference>
<evidence type="ECO:0000256" key="4">
    <source>
        <dbReference type="ARBA" id="ARBA00023136"/>
    </source>
</evidence>
<keyword evidence="3" id="KW-0732">Signal</keyword>
<gene>
    <name evidence="8" type="ORF">AJ81_01350</name>
</gene>
<dbReference type="InterPro" id="IPR039910">
    <property type="entry name" value="D15-like"/>
</dbReference>
<proteinExistence type="predicted"/>
<keyword evidence="2" id="KW-0812">Transmembrane</keyword>
<feature type="domain" description="POTRA" evidence="7">
    <location>
        <begin position="274"/>
        <end position="344"/>
    </location>
</feature>
<dbReference type="PaxDb" id="1123384-AJ81_01350"/>
<accession>A0A0X1KPB4</accession>
<dbReference type="OrthoDB" id="38950at2"/>
<organism evidence="8 9">
    <name type="scientific">Pseudothermotoga hypogea DSM 11164 = NBRC 106472</name>
    <dbReference type="NCBI Taxonomy" id="1123384"/>
    <lineage>
        <taxon>Bacteria</taxon>
        <taxon>Thermotogati</taxon>
        <taxon>Thermotogota</taxon>
        <taxon>Thermotogae</taxon>
        <taxon>Thermotogales</taxon>
        <taxon>Thermotogaceae</taxon>
        <taxon>Pseudothermotoga</taxon>
    </lineage>
</organism>
<dbReference type="Pfam" id="PF07244">
    <property type="entry name" value="POTRA"/>
    <property type="match status" value="2"/>
</dbReference>
<keyword evidence="9" id="KW-1185">Reference proteome</keyword>
<dbReference type="KEGG" id="phy:AJ81_01350"/>
<evidence type="ECO:0008006" key="10">
    <source>
        <dbReference type="Google" id="ProtNLM"/>
    </source>
</evidence>
<keyword evidence="4" id="KW-0472">Membrane</keyword>
<dbReference type="InterPro" id="IPR000184">
    <property type="entry name" value="Bac_surfAg_D15"/>
</dbReference>
<evidence type="ECO:0000256" key="5">
    <source>
        <dbReference type="ARBA" id="ARBA00023237"/>
    </source>
</evidence>
<evidence type="ECO:0000256" key="3">
    <source>
        <dbReference type="ARBA" id="ARBA00022729"/>
    </source>
</evidence>
<dbReference type="RefSeq" id="WP_031503383.1">
    <property type="nucleotide sequence ID" value="NC_022795.1"/>
</dbReference>
<sequence>MKRVLTLLLSSILGLLLFGIVISDVRFVGLVTISEAELLPLVKNYLGVELKDEAIQDIAKQIFDTGYFSSLEPKLVASEGRFVLQIVVQENPIVRDWKINLEGAEIVKATELASAVTLEKNKALSMVKVKESLSAMKKMFEDAGYFLVELSGDFKDSVYVFNVVPYALWDIYFEGETEGLDISQVRNQIKISTLKDFYTTPAFLRFLIKDIKRCYPTVSDISSVFSTLANYVYFGKETSVDFEKIEIPNVSEKAVVMKVKVVQPKFVPEEGKVYEKIEFSGNNLIGSEQLRKVVSVSEYRLVRNPDVLRSMQAIIDLYKQNGYPMCHVVPVDEDETLRFNIVEKYVANVEFKGFDRTKIYVVEDLVTFRSGEPLTEKDFYDTTSALNRTQFFDGVAVYPVGTPENRDVTVVVEVKEKDKKFTLSGGISWSPVKDRPWYEGFFGELSFSTMNPFGYGQTFSTTLKLGFESRLVQFDYSIRKPFQIPATLGALFSYEWTDGTQVLKVGGNASTLRFSGHAFGGGVTYENRMYSDFKENTLILSGNYSYDTRSDPIFPARGQYIYLGVDKAGLFDFLADRDYWKFRLDARIFVPVWNDQLVSAFRFFTSAVLFEQYENPGTTPETILFYGIDSVRGMDGGKAKAGILASGELRYNLKSQTLPMYALVFVDVGGTGETLSQPTLSLTAGPELDVAIPLLGVLGFGVAYNFNGQWTWDNFKPFFRFGAAF</sequence>
<dbReference type="AlphaFoldDB" id="A0A0X1KPB4"/>
<feature type="domain" description="POTRA" evidence="7">
    <location>
        <begin position="345"/>
        <end position="417"/>
    </location>
</feature>
<dbReference type="PANTHER" id="PTHR12815:SF47">
    <property type="entry name" value="TRANSLOCATION AND ASSEMBLY MODULE SUBUNIT TAMA"/>
    <property type="match status" value="1"/>
</dbReference>
<evidence type="ECO:0000259" key="6">
    <source>
        <dbReference type="Pfam" id="PF01103"/>
    </source>
</evidence>